<evidence type="ECO:0000256" key="4">
    <source>
        <dbReference type="ARBA" id="ARBA00008714"/>
    </source>
</evidence>
<dbReference type="AlphaFoldDB" id="A0A7S2T4H5"/>
<dbReference type="Gene3D" id="3.55.40.20">
    <property type="entry name" value="Iron/manganese superoxide dismutase, C-terminal domain"/>
    <property type="match status" value="1"/>
</dbReference>
<evidence type="ECO:0000256" key="8">
    <source>
        <dbReference type="ARBA" id="ARBA00023211"/>
    </source>
</evidence>
<comment type="function">
    <text evidence="11">Destroys radicals which are normally produced within the cells and which are toxic to biological systems.</text>
</comment>
<dbReference type="EC" id="1.15.1.1" evidence="5 11"/>
<proteinExistence type="inferred from homology"/>
<dbReference type="SUPFAM" id="SSF46609">
    <property type="entry name" value="Fe,Mn superoxide dismutase (SOD), N-terminal domain"/>
    <property type="match status" value="1"/>
</dbReference>
<evidence type="ECO:0000256" key="10">
    <source>
        <dbReference type="PIRSR" id="PIRSR000349-1"/>
    </source>
</evidence>
<feature type="binding site" evidence="10">
    <location>
        <position position="46"/>
    </location>
    <ligand>
        <name>Mn(2+)</name>
        <dbReference type="ChEBI" id="CHEBI:29035"/>
    </ligand>
</feature>
<dbReference type="InterPro" id="IPR019831">
    <property type="entry name" value="Mn/Fe_SOD_N"/>
</dbReference>
<dbReference type="GO" id="GO:0005759">
    <property type="term" value="C:mitochondrial matrix"/>
    <property type="evidence" value="ECO:0007669"/>
    <property type="project" value="UniProtKB-SubCell"/>
</dbReference>
<dbReference type="InterPro" id="IPR050265">
    <property type="entry name" value="Fe/Mn_Superoxide_Dismutase"/>
</dbReference>
<evidence type="ECO:0000256" key="1">
    <source>
        <dbReference type="ARBA" id="ARBA00001936"/>
    </source>
</evidence>
<evidence type="ECO:0000256" key="5">
    <source>
        <dbReference type="ARBA" id="ARBA00012682"/>
    </source>
</evidence>
<dbReference type="Pfam" id="PF02777">
    <property type="entry name" value="Sod_Fe_C"/>
    <property type="match status" value="1"/>
</dbReference>
<evidence type="ECO:0000256" key="7">
    <source>
        <dbReference type="ARBA" id="ARBA00023002"/>
    </source>
</evidence>
<dbReference type="GO" id="GO:0004784">
    <property type="term" value="F:superoxide dismutase activity"/>
    <property type="evidence" value="ECO:0007669"/>
    <property type="project" value="UniProtKB-EC"/>
</dbReference>
<comment type="function">
    <text evidence="2">Destroys superoxide anion radicals which are normally produced within the cells and which are toxic to biological systems.</text>
</comment>
<dbReference type="GO" id="GO:0030145">
    <property type="term" value="F:manganese ion binding"/>
    <property type="evidence" value="ECO:0007669"/>
    <property type="project" value="TreeGrafter"/>
</dbReference>
<evidence type="ECO:0000256" key="6">
    <source>
        <dbReference type="ARBA" id="ARBA00022723"/>
    </source>
</evidence>
<feature type="domain" description="Manganese/iron superoxide dismutase C-terminal" evidence="13">
    <location>
        <begin position="62"/>
        <end position="165"/>
    </location>
</feature>
<dbReference type="InterPro" id="IPR019833">
    <property type="entry name" value="Mn/Fe_SOD_BS"/>
</dbReference>
<keyword evidence="7 11" id="KW-0560">Oxidoreductase</keyword>
<dbReference type="PANTHER" id="PTHR11404">
    <property type="entry name" value="SUPEROXIDE DISMUTASE 2"/>
    <property type="match status" value="1"/>
</dbReference>
<feature type="binding site" evidence="10">
    <location>
        <position position="132"/>
    </location>
    <ligand>
        <name>Mn(2+)</name>
        <dbReference type="ChEBI" id="CHEBI:29035"/>
    </ligand>
</feature>
<reference evidence="14" key="1">
    <citation type="submission" date="2021-01" db="EMBL/GenBank/DDBJ databases">
        <authorList>
            <person name="Corre E."/>
            <person name="Pelletier E."/>
            <person name="Niang G."/>
            <person name="Scheremetjew M."/>
            <person name="Finn R."/>
            <person name="Kale V."/>
            <person name="Holt S."/>
            <person name="Cochrane G."/>
            <person name="Meng A."/>
            <person name="Brown T."/>
            <person name="Cohen L."/>
        </authorList>
    </citation>
    <scope>NUCLEOTIDE SEQUENCE</scope>
    <source>
        <strain evidence="14">CCMP1205</strain>
    </source>
</reference>
<dbReference type="InterPro" id="IPR036324">
    <property type="entry name" value="Mn/Fe_SOD_N_sf"/>
</dbReference>
<comment type="cofactor">
    <cofactor evidence="1">
        <name>Mn(2+)</name>
        <dbReference type="ChEBI" id="CHEBI:29035"/>
    </cofactor>
</comment>
<evidence type="ECO:0000256" key="11">
    <source>
        <dbReference type="RuleBase" id="RU000414"/>
    </source>
</evidence>
<comment type="similarity">
    <text evidence="4 11">Belongs to the iron/manganese superoxide dismutase family.</text>
</comment>
<sequence length="170" mass="19095">MHHGTYVKNFNGLLEKQADFEQKGDYASLISIQQAIKFNGGGHVNHSIFWKNMCPKSDYAPPSGALGKKIDETFGSLEALETKMSAMAAGVQGSGWGWLAYDPAKDNIFVTTTSNQDPLVTQGNYVPLLGVDVWEHAYYLQYKNKRPDYLSNFFEVVNWKDVEERYNAAT</sequence>
<feature type="domain" description="Manganese/iron superoxide dismutase N-terminal" evidence="12">
    <location>
        <begin position="2"/>
        <end position="54"/>
    </location>
</feature>
<dbReference type="PRINTS" id="PR01703">
    <property type="entry name" value="MNSODISMTASE"/>
</dbReference>
<dbReference type="EMBL" id="HBHL01008688">
    <property type="protein sequence ID" value="CAD9716892.1"/>
    <property type="molecule type" value="Transcribed_RNA"/>
</dbReference>
<comment type="catalytic activity">
    <reaction evidence="9 11">
        <text>2 superoxide + 2 H(+) = H2O2 + O2</text>
        <dbReference type="Rhea" id="RHEA:20696"/>
        <dbReference type="ChEBI" id="CHEBI:15378"/>
        <dbReference type="ChEBI" id="CHEBI:15379"/>
        <dbReference type="ChEBI" id="CHEBI:16240"/>
        <dbReference type="ChEBI" id="CHEBI:18421"/>
        <dbReference type="EC" id="1.15.1.1"/>
    </reaction>
</comment>
<evidence type="ECO:0000259" key="12">
    <source>
        <dbReference type="Pfam" id="PF00081"/>
    </source>
</evidence>
<dbReference type="Gene3D" id="1.10.287.990">
    <property type="entry name" value="Fe,Mn superoxide dismutase (SOD) domain"/>
    <property type="match status" value="1"/>
</dbReference>
<dbReference type="InterPro" id="IPR036314">
    <property type="entry name" value="SOD_C_sf"/>
</dbReference>
<evidence type="ECO:0000256" key="3">
    <source>
        <dbReference type="ARBA" id="ARBA00004305"/>
    </source>
</evidence>
<dbReference type="Pfam" id="PF00081">
    <property type="entry name" value="Sod_Fe_N"/>
    <property type="match status" value="1"/>
</dbReference>
<dbReference type="PROSITE" id="PS00088">
    <property type="entry name" value="SOD_MN"/>
    <property type="match status" value="1"/>
</dbReference>
<keyword evidence="6 10" id="KW-0479">Metal-binding</keyword>
<dbReference type="PIRSF" id="PIRSF000349">
    <property type="entry name" value="SODismutase"/>
    <property type="match status" value="1"/>
</dbReference>
<evidence type="ECO:0000256" key="9">
    <source>
        <dbReference type="ARBA" id="ARBA00049204"/>
    </source>
</evidence>
<dbReference type="InterPro" id="IPR001189">
    <property type="entry name" value="Mn/Fe_SOD"/>
</dbReference>
<organism evidence="14">
    <name type="scientific">Chloropicon primus</name>
    <dbReference type="NCBI Taxonomy" id="1764295"/>
    <lineage>
        <taxon>Eukaryota</taxon>
        <taxon>Viridiplantae</taxon>
        <taxon>Chlorophyta</taxon>
        <taxon>Chloropicophyceae</taxon>
        <taxon>Chloropicales</taxon>
        <taxon>Chloropicaceae</taxon>
        <taxon>Chloropicon</taxon>
    </lineage>
</organism>
<dbReference type="SUPFAM" id="SSF54719">
    <property type="entry name" value="Fe,Mn superoxide dismutase (SOD), C-terminal domain"/>
    <property type="match status" value="1"/>
</dbReference>
<evidence type="ECO:0000256" key="2">
    <source>
        <dbReference type="ARBA" id="ARBA00002170"/>
    </source>
</evidence>
<feature type="binding site" evidence="10">
    <location>
        <position position="136"/>
    </location>
    <ligand>
        <name>Mn(2+)</name>
        <dbReference type="ChEBI" id="CHEBI:29035"/>
    </ligand>
</feature>
<accession>A0A7S2T4H5</accession>
<dbReference type="PANTHER" id="PTHR11404:SF6">
    <property type="entry name" value="SUPEROXIDE DISMUTASE [MN], MITOCHONDRIAL"/>
    <property type="match status" value="1"/>
</dbReference>
<evidence type="ECO:0000313" key="14">
    <source>
        <dbReference type="EMBL" id="CAD9716892.1"/>
    </source>
</evidence>
<protein>
    <recommendedName>
        <fullName evidence="5 11">Superoxide dismutase</fullName>
        <ecNumber evidence="5 11">1.15.1.1</ecNumber>
    </recommendedName>
</protein>
<dbReference type="FunFam" id="3.55.40.20:FF:000002">
    <property type="entry name" value="Superoxide dismutase"/>
    <property type="match status" value="1"/>
</dbReference>
<evidence type="ECO:0000259" key="13">
    <source>
        <dbReference type="Pfam" id="PF02777"/>
    </source>
</evidence>
<name>A0A7S2T4H5_9CHLO</name>
<dbReference type="InterPro" id="IPR019832">
    <property type="entry name" value="Mn/Fe_SOD_C"/>
</dbReference>
<comment type="subcellular location">
    <subcellularLocation>
        <location evidence="3">Mitochondrion matrix</location>
    </subcellularLocation>
</comment>
<keyword evidence="8" id="KW-0464">Manganese</keyword>
<gene>
    <name evidence="14" type="ORF">CPRI1469_LOCUS5752</name>
</gene>